<dbReference type="SUPFAM" id="SSF52540">
    <property type="entry name" value="P-loop containing nucleoside triphosphate hydrolases"/>
    <property type="match status" value="1"/>
</dbReference>
<keyword evidence="5" id="KW-0547">Nucleotide-binding</keyword>
<dbReference type="Proteomes" id="UP001501771">
    <property type="component" value="Unassembled WGS sequence"/>
</dbReference>
<dbReference type="Gene3D" id="3.40.50.300">
    <property type="entry name" value="P-loop containing nucleotide triphosphate hydrolases"/>
    <property type="match status" value="1"/>
</dbReference>
<evidence type="ECO:0000313" key="6">
    <source>
        <dbReference type="Proteomes" id="UP001501771"/>
    </source>
</evidence>
<name>A0ABP5LRS6_9ACTN</name>
<gene>
    <name evidence="5" type="ORF">GCM10009844_31430</name>
</gene>
<dbReference type="EMBL" id="BAAAQR010000010">
    <property type="protein sequence ID" value="GAA2150467.1"/>
    <property type="molecule type" value="Genomic_DNA"/>
</dbReference>
<sequence length="647" mass="68426">MSPSPSEGSVSERLAAAAAFALIGRAEERSRLTELLAPEGPAAVFVHGPGGIGKTTLVTGTLASLPLRTITLDARQVEPTEPGALAALGAALGAPAPSSAPAAAHEIAAAGADVLVIDSFERLNLLDGWIRNELASALPATVTVLLVGRRGPNVAWRTAPGWRTLLAELVVGPMTGHDVDLLLAAHGARGDDADRIRTFARGHPLAAVVAAEALARHPGLPLGSGAPADVVEELFAVILDDLPPRERATVEAVSVLRRVTVPLLAAVVDGQDVEEAWRTLRRLPFTTTTATGLELSGVAAPVLLEALELRDPLRVRGLRARAARAVLDSLPVGPDWQSTADLLHLVQNPMIRNAYAPPGMLQHPAEQARAEDHDEIVAIARRTTGEESARLAERWWQMRQEDFSVVRGGNGEVAGFSVVATLDPDDGPPEDPALRAVVGHLRRDPMPPGARAVVLRWALGSRHGEQPSPEVATLVVDLKRTYLELRPTLRRVYTVVADWSVAAPVLRVMGFDPLEEVHVGDRRFVLARLDFGPGGVDAWIGRHVLAEQLAPSSAAAVGDVGPAGSPAYAVPEPGRATADRHSVLALTAREREVLALLAEGMTNAQLARTLFISERTANRHVSNIFTKLGVHNRTQATRAATAAGLTG</sequence>
<comment type="caution">
    <text evidence="5">The sequence shown here is derived from an EMBL/GenBank/DDBJ whole genome shotgun (WGS) entry which is preliminary data.</text>
</comment>
<evidence type="ECO:0000313" key="5">
    <source>
        <dbReference type="EMBL" id="GAA2150467.1"/>
    </source>
</evidence>
<reference evidence="6" key="1">
    <citation type="journal article" date="2019" name="Int. J. Syst. Evol. Microbiol.">
        <title>The Global Catalogue of Microorganisms (GCM) 10K type strain sequencing project: providing services to taxonomists for standard genome sequencing and annotation.</title>
        <authorList>
            <consortium name="The Broad Institute Genomics Platform"/>
            <consortium name="The Broad Institute Genome Sequencing Center for Infectious Disease"/>
            <person name="Wu L."/>
            <person name="Ma J."/>
        </authorList>
    </citation>
    <scope>NUCLEOTIDE SEQUENCE [LARGE SCALE GENOMIC DNA]</scope>
    <source>
        <strain evidence="6">JCM 16022</strain>
    </source>
</reference>
<dbReference type="PROSITE" id="PS50043">
    <property type="entry name" value="HTH_LUXR_2"/>
    <property type="match status" value="1"/>
</dbReference>
<dbReference type="SMART" id="SM00421">
    <property type="entry name" value="HTH_LUXR"/>
    <property type="match status" value="1"/>
</dbReference>
<dbReference type="InterPro" id="IPR000792">
    <property type="entry name" value="Tscrpt_reg_LuxR_C"/>
</dbReference>
<feature type="domain" description="HTH luxR-type" evidence="4">
    <location>
        <begin position="579"/>
        <end position="644"/>
    </location>
</feature>
<dbReference type="PRINTS" id="PR00038">
    <property type="entry name" value="HTHLUXR"/>
</dbReference>
<dbReference type="CDD" id="cd06170">
    <property type="entry name" value="LuxR_C_like"/>
    <property type="match status" value="1"/>
</dbReference>
<dbReference type="InterPro" id="IPR016032">
    <property type="entry name" value="Sig_transdc_resp-reg_C-effctor"/>
</dbReference>
<dbReference type="PANTHER" id="PTHR44688">
    <property type="entry name" value="DNA-BINDING TRANSCRIPTIONAL ACTIVATOR DEVR_DOSR"/>
    <property type="match status" value="1"/>
</dbReference>
<dbReference type="SUPFAM" id="SSF46894">
    <property type="entry name" value="C-terminal effector domain of the bipartite response regulators"/>
    <property type="match status" value="1"/>
</dbReference>
<evidence type="ECO:0000256" key="1">
    <source>
        <dbReference type="ARBA" id="ARBA00023015"/>
    </source>
</evidence>
<protein>
    <submittedName>
        <fullName evidence="5">ATP-binding protein</fullName>
    </submittedName>
</protein>
<dbReference type="Pfam" id="PF00196">
    <property type="entry name" value="GerE"/>
    <property type="match status" value="1"/>
</dbReference>
<keyword evidence="1" id="KW-0805">Transcription regulation</keyword>
<keyword evidence="3" id="KW-0804">Transcription</keyword>
<dbReference type="PANTHER" id="PTHR44688:SF16">
    <property type="entry name" value="DNA-BINDING TRANSCRIPTIONAL ACTIVATOR DEVR_DOSR"/>
    <property type="match status" value="1"/>
</dbReference>
<dbReference type="Gene3D" id="1.10.10.10">
    <property type="entry name" value="Winged helix-like DNA-binding domain superfamily/Winged helix DNA-binding domain"/>
    <property type="match status" value="1"/>
</dbReference>
<dbReference type="InterPro" id="IPR036388">
    <property type="entry name" value="WH-like_DNA-bd_sf"/>
</dbReference>
<dbReference type="RefSeq" id="WP_344154212.1">
    <property type="nucleotide sequence ID" value="NZ_BAAAQR010000010.1"/>
</dbReference>
<organism evidence="5 6">
    <name type="scientific">Nocardioides koreensis</name>
    <dbReference type="NCBI Taxonomy" id="433651"/>
    <lineage>
        <taxon>Bacteria</taxon>
        <taxon>Bacillati</taxon>
        <taxon>Actinomycetota</taxon>
        <taxon>Actinomycetes</taxon>
        <taxon>Propionibacteriales</taxon>
        <taxon>Nocardioidaceae</taxon>
        <taxon>Nocardioides</taxon>
    </lineage>
</organism>
<proteinExistence type="predicted"/>
<keyword evidence="2" id="KW-0238">DNA-binding</keyword>
<keyword evidence="6" id="KW-1185">Reference proteome</keyword>
<keyword evidence="5" id="KW-0067">ATP-binding</keyword>
<evidence type="ECO:0000256" key="3">
    <source>
        <dbReference type="ARBA" id="ARBA00023163"/>
    </source>
</evidence>
<dbReference type="InterPro" id="IPR027417">
    <property type="entry name" value="P-loop_NTPase"/>
</dbReference>
<accession>A0ABP5LRS6</accession>
<dbReference type="GO" id="GO:0005524">
    <property type="term" value="F:ATP binding"/>
    <property type="evidence" value="ECO:0007669"/>
    <property type="project" value="UniProtKB-KW"/>
</dbReference>
<evidence type="ECO:0000259" key="4">
    <source>
        <dbReference type="PROSITE" id="PS50043"/>
    </source>
</evidence>
<evidence type="ECO:0000256" key="2">
    <source>
        <dbReference type="ARBA" id="ARBA00023125"/>
    </source>
</evidence>